<feature type="transmembrane region" description="Helical" evidence="2">
    <location>
        <begin position="77"/>
        <end position="95"/>
    </location>
</feature>
<sequence length="215" mass="24840">MLDELKTAWKTYDKKIERSRLLSDRLIVSMIREKSQSRLTRVKRNYLMGVGYMLFWFVLGLIVIFSNPFDFKRTTEYLPIAVYCICVFVLGGAMLKTTFQLRNVKVADSNLQEALLSITEILKKYNRPGKFLGLTLKILLSTAVLFPLSFLQRKIENEGLTRGILETLLAMSISGVLIIIAHKAGAFREKNSTKFDEYQRELQELRTLSEELNEE</sequence>
<feature type="coiled-coil region" evidence="1">
    <location>
        <begin position="188"/>
        <end position="215"/>
    </location>
</feature>
<keyword evidence="2" id="KW-1133">Transmembrane helix</keyword>
<dbReference type="Proteomes" id="UP000238034">
    <property type="component" value="Unassembled WGS sequence"/>
</dbReference>
<gene>
    <name evidence="3" type="ORF">B0I27_105285</name>
</gene>
<dbReference type="RefSeq" id="WP_106293218.1">
    <property type="nucleotide sequence ID" value="NZ_PVTH01000005.1"/>
</dbReference>
<name>A0A2T0U4G9_9SPHI</name>
<dbReference type="EMBL" id="PVTH01000005">
    <property type="protein sequence ID" value="PRY52816.1"/>
    <property type="molecule type" value="Genomic_DNA"/>
</dbReference>
<evidence type="ECO:0000313" key="4">
    <source>
        <dbReference type="Proteomes" id="UP000238034"/>
    </source>
</evidence>
<comment type="caution">
    <text evidence="3">The sequence shown here is derived from an EMBL/GenBank/DDBJ whole genome shotgun (WGS) entry which is preliminary data.</text>
</comment>
<proteinExistence type="predicted"/>
<accession>A0A2T0U4G9</accession>
<evidence type="ECO:0000256" key="2">
    <source>
        <dbReference type="SAM" id="Phobius"/>
    </source>
</evidence>
<keyword evidence="2" id="KW-0812">Transmembrane</keyword>
<feature type="transmembrane region" description="Helical" evidence="2">
    <location>
        <begin position="131"/>
        <end position="151"/>
    </location>
</feature>
<feature type="transmembrane region" description="Helical" evidence="2">
    <location>
        <begin position="163"/>
        <end position="181"/>
    </location>
</feature>
<evidence type="ECO:0000256" key="1">
    <source>
        <dbReference type="SAM" id="Coils"/>
    </source>
</evidence>
<keyword evidence="1" id="KW-0175">Coiled coil</keyword>
<keyword evidence="4" id="KW-1185">Reference proteome</keyword>
<reference evidence="3 4" key="1">
    <citation type="submission" date="2018-03" db="EMBL/GenBank/DDBJ databases">
        <title>Genomic Encyclopedia of Type Strains, Phase III (KMG-III): the genomes of soil and plant-associated and newly described type strains.</title>
        <authorList>
            <person name="Whitman W."/>
        </authorList>
    </citation>
    <scope>NUCLEOTIDE SEQUENCE [LARGE SCALE GENOMIC DNA]</scope>
    <source>
        <strain evidence="3 4">CGMCC 1.9313</strain>
    </source>
</reference>
<keyword evidence="2" id="KW-0472">Membrane</keyword>
<dbReference type="AlphaFoldDB" id="A0A2T0U4G9"/>
<protein>
    <submittedName>
        <fullName evidence="3">Uncharacterized protein</fullName>
    </submittedName>
</protein>
<evidence type="ECO:0000313" key="3">
    <source>
        <dbReference type="EMBL" id="PRY52816.1"/>
    </source>
</evidence>
<feature type="transmembrane region" description="Helical" evidence="2">
    <location>
        <begin position="46"/>
        <end position="65"/>
    </location>
</feature>
<dbReference type="OrthoDB" id="950997at2"/>
<organism evidence="3 4">
    <name type="scientific">Arcticibacter pallidicorallinus</name>
    <dbReference type="NCBI Taxonomy" id="1259464"/>
    <lineage>
        <taxon>Bacteria</taxon>
        <taxon>Pseudomonadati</taxon>
        <taxon>Bacteroidota</taxon>
        <taxon>Sphingobacteriia</taxon>
        <taxon>Sphingobacteriales</taxon>
        <taxon>Sphingobacteriaceae</taxon>
        <taxon>Arcticibacter</taxon>
    </lineage>
</organism>